<evidence type="ECO:0008006" key="4">
    <source>
        <dbReference type="Google" id="ProtNLM"/>
    </source>
</evidence>
<sequence>MMALQIEEKFEVAAPVEAVWDFLLNPENVIACMPGASLTEIVDERSFVGAVKLKIGAVSAQYQGTITYTEKDPATRTVKMLASGNERGGGTVSGTILTRLAPSPDGRGTEIRCESSIDLTGRILQVGRGMIEGVSAQIIKKYVGNVRALLEVPRESEAASANPGSTEPAAAPTANRTPPRPQPQKEDSINVVAVVFKVFFDRLASFFRRVFGRA</sequence>
<name>A0ABX1QDG4_9RHOO</name>
<proteinExistence type="predicted"/>
<dbReference type="InterPro" id="IPR010419">
    <property type="entry name" value="CO_DH_gsu"/>
</dbReference>
<dbReference type="SUPFAM" id="SSF55961">
    <property type="entry name" value="Bet v1-like"/>
    <property type="match status" value="1"/>
</dbReference>
<gene>
    <name evidence="2" type="ORF">GPA25_17015</name>
</gene>
<dbReference type="Pfam" id="PF06240">
    <property type="entry name" value="COXG"/>
    <property type="match status" value="1"/>
</dbReference>
<dbReference type="Gene3D" id="3.30.530.20">
    <property type="match status" value="1"/>
</dbReference>
<comment type="caution">
    <text evidence="2">The sequence shown here is derived from an EMBL/GenBank/DDBJ whole genome shotgun (WGS) entry which is preliminary data.</text>
</comment>
<dbReference type="RefSeq" id="WP_169261608.1">
    <property type="nucleotide sequence ID" value="NZ_WTVQ01000033.1"/>
</dbReference>
<protein>
    <recommendedName>
        <fullName evidence="4">Carbon monoxide dehydrogenase</fullName>
    </recommendedName>
</protein>
<evidence type="ECO:0000256" key="1">
    <source>
        <dbReference type="SAM" id="MobiDB-lite"/>
    </source>
</evidence>
<feature type="compositionally biased region" description="Low complexity" evidence="1">
    <location>
        <begin position="168"/>
        <end position="177"/>
    </location>
</feature>
<keyword evidence="3" id="KW-1185">Reference proteome</keyword>
<dbReference type="EMBL" id="WTVQ01000033">
    <property type="protein sequence ID" value="NMG76462.1"/>
    <property type="molecule type" value="Genomic_DNA"/>
</dbReference>
<dbReference type="InterPro" id="IPR023393">
    <property type="entry name" value="START-like_dom_sf"/>
</dbReference>
<accession>A0ABX1QDG4</accession>
<evidence type="ECO:0000313" key="3">
    <source>
        <dbReference type="Proteomes" id="UP000648984"/>
    </source>
</evidence>
<feature type="region of interest" description="Disordered" evidence="1">
    <location>
        <begin position="154"/>
        <end position="186"/>
    </location>
</feature>
<dbReference type="Proteomes" id="UP000648984">
    <property type="component" value="Unassembled WGS sequence"/>
</dbReference>
<dbReference type="PANTHER" id="PTHR38588">
    <property type="entry name" value="BLL0334 PROTEIN"/>
    <property type="match status" value="1"/>
</dbReference>
<dbReference type="PANTHER" id="PTHR38588:SF1">
    <property type="entry name" value="BLL0334 PROTEIN"/>
    <property type="match status" value="1"/>
</dbReference>
<dbReference type="CDD" id="cd07823">
    <property type="entry name" value="SRPBCC_5"/>
    <property type="match status" value="1"/>
</dbReference>
<evidence type="ECO:0000313" key="2">
    <source>
        <dbReference type="EMBL" id="NMG76462.1"/>
    </source>
</evidence>
<organism evidence="2 3">
    <name type="scientific">Aromatoleum diolicum</name>
    <dbReference type="NCBI Taxonomy" id="75796"/>
    <lineage>
        <taxon>Bacteria</taxon>
        <taxon>Pseudomonadati</taxon>
        <taxon>Pseudomonadota</taxon>
        <taxon>Betaproteobacteria</taxon>
        <taxon>Rhodocyclales</taxon>
        <taxon>Rhodocyclaceae</taxon>
        <taxon>Aromatoleum</taxon>
    </lineage>
</organism>
<reference evidence="2 3" key="1">
    <citation type="submission" date="2019-12" db="EMBL/GenBank/DDBJ databases">
        <title>Comparative genomics gives insights into the taxonomy of the Azoarcus-Aromatoleum group and reveals separate origins of nif in the plant-associated Azoarcus and non-plant-associated Aromatoleum sub-groups.</title>
        <authorList>
            <person name="Lafos M."/>
            <person name="Maluk M."/>
            <person name="Batista M."/>
            <person name="Junghare M."/>
            <person name="Carmona M."/>
            <person name="Faoro H."/>
            <person name="Cruz L.M."/>
            <person name="Battistoni F."/>
            <person name="De Souza E."/>
            <person name="Pedrosa F."/>
            <person name="Chen W.-M."/>
            <person name="Poole P.S."/>
            <person name="Dixon R.A."/>
            <person name="James E.K."/>
        </authorList>
    </citation>
    <scope>NUCLEOTIDE SEQUENCE [LARGE SCALE GENOMIC DNA]</scope>
    <source>
        <strain evidence="2 3">22Lin</strain>
    </source>
</reference>